<keyword evidence="3" id="KW-1185">Reference proteome</keyword>
<gene>
    <name evidence="2" type="ORF">MERR_LOCUS9473</name>
</gene>
<name>A0A6D2I690_9BRAS</name>
<dbReference type="AlphaFoldDB" id="A0A6D2I690"/>
<dbReference type="Proteomes" id="UP000467841">
    <property type="component" value="Unassembled WGS sequence"/>
</dbReference>
<evidence type="ECO:0000313" key="2">
    <source>
        <dbReference type="EMBL" id="CAA7022238.1"/>
    </source>
</evidence>
<comment type="caution">
    <text evidence="2">The sequence shown here is derived from an EMBL/GenBank/DDBJ whole genome shotgun (WGS) entry which is preliminary data.</text>
</comment>
<dbReference type="OrthoDB" id="1101101at2759"/>
<dbReference type="EMBL" id="CACVBM020000666">
    <property type="protein sequence ID" value="CAA7022238.1"/>
    <property type="molecule type" value="Genomic_DNA"/>
</dbReference>
<sequence length="128" mass="14367">MVTMIKRKLLKSTTLALTHGGFLISAPSAPSSLRNCMVMRLTNGLPDGFPNQRGPMSFFIDEEKKVALLFYLETHTTQTKSYNDQMVYIFGEDGYLRSVNMGPVPVPRWDLHQLVGSSYVPSLVQLQV</sequence>
<organism evidence="2 3">
    <name type="scientific">Microthlaspi erraticum</name>
    <dbReference type="NCBI Taxonomy" id="1685480"/>
    <lineage>
        <taxon>Eukaryota</taxon>
        <taxon>Viridiplantae</taxon>
        <taxon>Streptophyta</taxon>
        <taxon>Embryophyta</taxon>
        <taxon>Tracheophyta</taxon>
        <taxon>Spermatophyta</taxon>
        <taxon>Magnoliopsida</taxon>
        <taxon>eudicotyledons</taxon>
        <taxon>Gunneridae</taxon>
        <taxon>Pentapetalae</taxon>
        <taxon>rosids</taxon>
        <taxon>malvids</taxon>
        <taxon>Brassicales</taxon>
        <taxon>Brassicaceae</taxon>
        <taxon>Coluteocarpeae</taxon>
        <taxon>Microthlaspi</taxon>
    </lineage>
</organism>
<dbReference type="Pfam" id="PF07734">
    <property type="entry name" value="FBA_1"/>
    <property type="match status" value="1"/>
</dbReference>
<evidence type="ECO:0000313" key="3">
    <source>
        <dbReference type="Proteomes" id="UP000467841"/>
    </source>
</evidence>
<feature type="domain" description="F-box associated beta-propeller type 1" evidence="1">
    <location>
        <begin position="44"/>
        <end position="126"/>
    </location>
</feature>
<evidence type="ECO:0000259" key="1">
    <source>
        <dbReference type="Pfam" id="PF07734"/>
    </source>
</evidence>
<protein>
    <recommendedName>
        <fullName evidence="1">F-box associated beta-propeller type 1 domain-containing protein</fullName>
    </recommendedName>
</protein>
<dbReference type="InterPro" id="IPR006527">
    <property type="entry name" value="F-box-assoc_dom_typ1"/>
</dbReference>
<reference evidence="2" key="1">
    <citation type="submission" date="2020-01" db="EMBL/GenBank/DDBJ databases">
        <authorList>
            <person name="Mishra B."/>
        </authorList>
    </citation>
    <scope>NUCLEOTIDE SEQUENCE [LARGE SCALE GENOMIC DNA]</scope>
</reference>
<proteinExistence type="predicted"/>
<accession>A0A6D2I690</accession>